<feature type="transmembrane region" description="Helical" evidence="1">
    <location>
        <begin position="287"/>
        <end position="306"/>
    </location>
</feature>
<feature type="transmembrane region" description="Helical" evidence="1">
    <location>
        <begin position="488"/>
        <end position="509"/>
    </location>
</feature>
<proteinExistence type="predicted"/>
<dbReference type="RefSeq" id="WP_039637203.1">
    <property type="nucleotide sequence ID" value="NZ_AYSO01000020.1"/>
</dbReference>
<evidence type="ECO:0000256" key="1">
    <source>
        <dbReference type="SAM" id="Phobius"/>
    </source>
</evidence>
<dbReference type="OrthoDB" id="2662505at2"/>
<comment type="caution">
    <text evidence="2">The sequence shown here is derived from an EMBL/GenBank/DDBJ whole genome shotgun (WGS) entry which is preliminary data.</text>
</comment>
<keyword evidence="1" id="KW-0472">Membrane</keyword>
<dbReference type="Proteomes" id="UP000031366">
    <property type="component" value="Unassembled WGS sequence"/>
</dbReference>
<feature type="transmembrane region" description="Helical" evidence="1">
    <location>
        <begin position="47"/>
        <end position="64"/>
    </location>
</feature>
<feature type="transmembrane region" description="Helical" evidence="1">
    <location>
        <begin position="6"/>
        <end position="26"/>
    </location>
</feature>
<organism evidence="2 3">
    <name type="scientific">Clostridium argentinense CDC 2741</name>
    <dbReference type="NCBI Taxonomy" id="1418104"/>
    <lineage>
        <taxon>Bacteria</taxon>
        <taxon>Bacillati</taxon>
        <taxon>Bacillota</taxon>
        <taxon>Clostridia</taxon>
        <taxon>Eubacteriales</taxon>
        <taxon>Clostridiaceae</taxon>
        <taxon>Clostridium</taxon>
    </lineage>
</organism>
<gene>
    <name evidence="2" type="ORF">U732_1003</name>
</gene>
<accession>A0A0C1U0U5</accession>
<feature type="transmembrane region" description="Helical" evidence="1">
    <location>
        <begin position="84"/>
        <end position="105"/>
    </location>
</feature>
<dbReference type="EMBL" id="AYSO01000020">
    <property type="protein sequence ID" value="KIE45133.1"/>
    <property type="molecule type" value="Genomic_DNA"/>
</dbReference>
<keyword evidence="1" id="KW-1133">Transmembrane helix</keyword>
<sequence>MLKSYLIILCMVLAILTVWISIYLIIKSNSNKSKKNNAKKYKLFLKIYDVLVIIPIIGNSILNIKKSLYANSDSNEYILRYKAIVYYFIGWFITLSVFITLYIIYGKNLYITCVLLFISYYLKTISIDKLIGDDTKLLKDLIEFIRDLKHQFHIKSAVSEAMYESINMATPLMAVQGKKMYEAIENEDALQNYYEECSNKYLKIVTGYIFLTNEYGDKRINGMSVFIKNMNYIMKEVMLEILKRDQLRYWLKALTGISLIPIIFPNIMEKWMKNNFPQANFFYNSSLDIVARIIILIVALVCFIGLRQLEKYNDKQIKLTVKEKSWEKALLKIKSIERIVRISMPKPNSSYYHKAINLLQQAGSYLTIEWLYLRRIISGLLGFIFVIISVVALQRIHIDNVLNNTSHRFITPSFNNVIVIGKDQVDIGKFDSEIITKVKNEDKIYKTTTENLIKYMREYGIDDDEILKVAIIRIENKLNYLNNQYFKWYHIILAIVIGFFTTDIPIWILKFQKKLRQADMDTEVFQFYTIILLLMHHEKASIEMILEWMERFSDVFKNPIRKCQNNLQNGTVEALEQLKEDVKYKSFNKIVDNLIISEKIKLWEAFESLESEREFFEEERKELNKRIVHERVSLGELLGFIPMYVTVVIYFVLPLVWTSYIELENILNNFKI</sequence>
<name>A0A0C1U0U5_9CLOT</name>
<evidence type="ECO:0000313" key="3">
    <source>
        <dbReference type="Proteomes" id="UP000031366"/>
    </source>
</evidence>
<feature type="transmembrane region" description="Helical" evidence="1">
    <location>
        <begin position="249"/>
        <end position="267"/>
    </location>
</feature>
<evidence type="ECO:0000313" key="2">
    <source>
        <dbReference type="EMBL" id="KIE45133.1"/>
    </source>
</evidence>
<feature type="transmembrane region" description="Helical" evidence="1">
    <location>
        <begin position="376"/>
        <end position="396"/>
    </location>
</feature>
<dbReference type="AlphaFoldDB" id="A0A0C1U0U5"/>
<keyword evidence="1" id="KW-0812">Transmembrane</keyword>
<dbReference type="STRING" id="29341.RSJ17_07790"/>
<protein>
    <submittedName>
        <fullName evidence="2">Putative membrane protein</fullName>
    </submittedName>
</protein>
<feature type="transmembrane region" description="Helical" evidence="1">
    <location>
        <begin position="634"/>
        <end position="657"/>
    </location>
</feature>
<reference evidence="2 3" key="1">
    <citation type="journal article" date="2015" name="Infect. Genet. Evol.">
        <title>Genomic sequences of six botulinum neurotoxin-producing strains representing three clostridial species illustrate the mobility and diversity of botulinum neurotoxin genes.</title>
        <authorList>
            <person name="Smith T.J."/>
            <person name="Hill K.K."/>
            <person name="Xie G."/>
            <person name="Foley B.T."/>
            <person name="Williamson C.H."/>
            <person name="Foster J.T."/>
            <person name="Johnson S.L."/>
            <person name="Chertkov O."/>
            <person name="Teshima H."/>
            <person name="Gibbons H.S."/>
            <person name="Johnsky L.A."/>
            <person name="Karavis M.A."/>
            <person name="Smith L.A."/>
        </authorList>
    </citation>
    <scope>NUCLEOTIDE SEQUENCE [LARGE SCALE GENOMIC DNA]</scope>
    <source>
        <strain evidence="2 3">CDC 2741</strain>
    </source>
</reference>
<keyword evidence="3" id="KW-1185">Reference proteome</keyword>